<proteinExistence type="predicted"/>
<dbReference type="RefSeq" id="WP_128770232.1">
    <property type="nucleotide sequence ID" value="NZ_RXOC01000010.1"/>
</dbReference>
<comment type="caution">
    <text evidence="2">The sequence shown here is derived from an EMBL/GenBank/DDBJ whole genome shotgun (WGS) entry which is preliminary data.</text>
</comment>
<dbReference type="AlphaFoldDB" id="A0A4Q0M6D4"/>
<dbReference type="EMBL" id="RXOC01000010">
    <property type="protein sequence ID" value="RXF68600.1"/>
    <property type="molecule type" value="Genomic_DNA"/>
</dbReference>
<dbReference type="PROSITE" id="PS50075">
    <property type="entry name" value="CARRIER"/>
    <property type="match status" value="1"/>
</dbReference>
<dbReference type="Pfam" id="PF00550">
    <property type="entry name" value="PP-binding"/>
    <property type="match status" value="1"/>
</dbReference>
<dbReference type="Proteomes" id="UP000290848">
    <property type="component" value="Unassembled WGS sequence"/>
</dbReference>
<gene>
    <name evidence="2" type="ORF">EKH83_14825</name>
</gene>
<dbReference type="InterPro" id="IPR009081">
    <property type="entry name" value="PP-bd_ACP"/>
</dbReference>
<protein>
    <submittedName>
        <fullName evidence="2">Acyl carrier protein</fullName>
    </submittedName>
</protein>
<dbReference type="SUPFAM" id="SSF47336">
    <property type="entry name" value="ACP-like"/>
    <property type="match status" value="1"/>
</dbReference>
<organism evidence="2 3">
    <name type="scientific">Arcticibacter tournemirensis</name>
    <dbReference type="NCBI Taxonomy" id="699437"/>
    <lineage>
        <taxon>Bacteria</taxon>
        <taxon>Pseudomonadati</taxon>
        <taxon>Bacteroidota</taxon>
        <taxon>Sphingobacteriia</taxon>
        <taxon>Sphingobacteriales</taxon>
        <taxon>Sphingobacteriaceae</taxon>
        <taxon>Arcticibacter</taxon>
    </lineage>
</organism>
<dbReference type="Gene3D" id="1.10.1200.10">
    <property type="entry name" value="ACP-like"/>
    <property type="match status" value="1"/>
</dbReference>
<dbReference type="InterPro" id="IPR036736">
    <property type="entry name" value="ACP-like_sf"/>
</dbReference>
<name>A0A4Q0M6D4_9SPHI</name>
<evidence type="ECO:0000259" key="1">
    <source>
        <dbReference type="PROSITE" id="PS50075"/>
    </source>
</evidence>
<feature type="domain" description="Carrier" evidence="1">
    <location>
        <begin position="1"/>
        <end position="74"/>
    </location>
</feature>
<evidence type="ECO:0000313" key="3">
    <source>
        <dbReference type="Proteomes" id="UP000290848"/>
    </source>
</evidence>
<accession>A0A4Q0M6D4</accession>
<sequence length="78" mass="9014">MKNKIRTILSEVSGLPESNFADEARDFTAAEIDSMEMMEVIVKIEDVFNTTIPESDIWKLTSIRRIERYLRDIGISSF</sequence>
<evidence type="ECO:0000313" key="2">
    <source>
        <dbReference type="EMBL" id="RXF68600.1"/>
    </source>
</evidence>
<reference evidence="2 3" key="1">
    <citation type="submission" date="2018-12" db="EMBL/GenBank/DDBJ databases">
        <title>The Draft Genome Sequence of the Soil Bacterium Pedobacter tournemirensis R1.</title>
        <authorList>
            <person name="He J."/>
        </authorList>
    </citation>
    <scope>NUCLEOTIDE SEQUENCE [LARGE SCALE GENOMIC DNA]</scope>
    <source>
        <strain evidence="2 3">R1</strain>
    </source>
</reference>